<feature type="domain" description="C2H2-type" evidence="4">
    <location>
        <begin position="359"/>
        <end position="386"/>
    </location>
</feature>
<evidence type="ECO:0000313" key="5">
    <source>
        <dbReference type="EMBL" id="CAG2055973.1"/>
    </source>
</evidence>
<feature type="domain" description="C2H2-type" evidence="4">
    <location>
        <begin position="172"/>
        <end position="199"/>
    </location>
</feature>
<dbReference type="Proteomes" id="UP001153148">
    <property type="component" value="Unassembled WGS sequence"/>
</dbReference>
<dbReference type="EMBL" id="CAJPIN010003181">
    <property type="protein sequence ID" value="CAG2055973.1"/>
    <property type="molecule type" value="Genomic_DNA"/>
</dbReference>
<evidence type="ECO:0000256" key="1">
    <source>
        <dbReference type="ARBA" id="ARBA00022723"/>
    </source>
</evidence>
<dbReference type="InterPro" id="IPR050758">
    <property type="entry name" value="Znf_C2H2-type"/>
</dbReference>
<evidence type="ECO:0000256" key="2">
    <source>
        <dbReference type="ARBA" id="ARBA00022737"/>
    </source>
</evidence>
<protein>
    <recommendedName>
        <fullName evidence="4">C2H2-type domain-containing protein</fullName>
    </recommendedName>
</protein>
<keyword evidence="3" id="KW-0862">Zinc</keyword>
<dbReference type="PROSITE" id="PS50157">
    <property type="entry name" value="ZINC_FINGER_C2H2_2"/>
    <property type="match status" value="9"/>
</dbReference>
<keyword evidence="6" id="KW-1185">Reference proteome</keyword>
<dbReference type="PROSITE" id="PS00028">
    <property type="entry name" value="ZINC_FINGER_C2H2_1"/>
    <property type="match status" value="7"/>
</dbReference>
<dbReference type="Gene3D" id="3.30.160.60">
    <property type="entry name" value="Classic Zinc Finger"/>
    <property type="match status" value="8"/>
</dbReference>
<organism evidence="5 6">
    <name type="scientific">Timema podura</name>
    <name type="common">Walking stick</name>
    <dbReference type="NCBI Taxonomy" id="61482"/>
    <lineage>
        <taxon>Eukaryota</taxon>
        <taxon>Metazoa</taxon>
        <taxon>Ecdysozoa</taxon>
        <taxon>Arthropoda</taxon>
        <taxon>Hexapoda</taxon>
        <taxon>Insecta</taxon>
        <taxon>Pterygota</taxon>
        <taxon>Neoptera</taxon>
        <taxon>Polyneoptera</taxon>
        <taxon>Phasmatodea</taxon>
        <taxon>Timematodea</taxon>
        <taxon>Timematoidea</taxon>
        <taxon>Timematidae</taxon>
        <taxon>Timema</taxon>
    </lineage>
</organism>
<feature type="domain" description="C2H2-type" evidence="4">
    <location>
        <begin position="200"/>
        <end position="227"/>
    </location>
</feature>
<dbReference type="SMART" id="SM00355">
    <property type="entry name" value="ZnF_C2H2"/>
    <property type="match status" value="11"/>
</dbReference>
<dbReference type="SUPFAM" id="SSF57667">
    <property type="entry name" value="beta-beta-alpha zinc fingers"/>
    <property type="match status" value="6"/>
</dbReference>
<feature type="domain" description="C2H2-type" evidence="4">
    <location>
        <begin position="228"/>
        <end position="255"/>
    </location>
</feature>
<comment type="caution">
    <text evidence="5">The sequence shown here is derived from an EMBL/GenBank/DDBJ whole genome shotgun (WGS) entry which is preliminary data.</text>
</comment>
<feature type="domain" description="C2H2-type" evidence="4">
    <location>
        <begin position="144"/>
        <end position="171"/>
    </location>
</feature>
<dbReference type="PANTHER" id="PTHR23234:SF10">
    <property type="entry name" value="RIKEN CDNA 6720489N17 GENE-RELATED"/>
    <property type="match status" value="1"/>
</dbReference>
<feature type="domain" description="C2H2-type" evidence="4">
    <location>
        <begin position="256"/>
        <end position="286"/>
    </location>
</feature>
<sequence length="422" mass="49374">MIIHSRTHSGENQVSSEGGISTCLTSGTEIATHFCTMCGVMFKSDSKLCSHIQTHLEERLPVCEAYEKIFSSADNLKSRMEDYCKGEQVFVCELCENTFTSNKNLSSHMKIHLAERDPCTCDSCGKTFVNRKKLLGHMKSHKNHKCPTCGRDFNLIKRLRIHMKSHSEERPYSCDVCYKKFKRSYYLIDHRKIHTGEKLHECDVCGYTCIQKVHLVNHKKRHFNQYKFDCDLCGKGFHTNTELQGHKNVHLGERPYMCDICGKAYPSKTNMMGHKRAQHPETAQNPKKYECDICRIFLFLRQLWKKGYYFNIQLSSHKNKHPLEIFFDWEVCKKGLPSIVVLWTHKKNHMEDKSNKILFICEVCRKHFMLKSWLNLHLQLRKGEHNYLCDLCGKKFYENFTMLAQRFTLERNQNSAVRGSSG</sequence>
<dbReference type="PANTHER" id="PTHR23234">
    <property type="entry name" value="ZNF44 PROTEIN"/>
    <property type="match status" value="1"/>
</dbReference>
<evidence type="ECO:0000256" key="3">
    <source>
        <dbReference type="PROSITE-ProRule" id="PRU00042"/>
    </source>
</evidence>
<evidence type="ECO:0000313" key="6">
    <source>
        <dbReference type="Proteomes" id="UP001153148"/>
    </source>
</evidence>
<feature type="domain" description="C2H2-type" evidence="4">
    <location>
        <begin position="90"/>
        <end position="117"/>
    </location>
</feature>
<dbReference type="InterPro" id="IPR036236">
    <property type="entry name" value="Znf_C2H2_sf"/>
</dbReference>
<dbReference type="Pfam" id="PF00096">
    <property type="entry name" value="zf-C2H2"/>
    <property type="match status" value="2"/>
</dbReference>
<feature type="domain" description="C2H2-type" evidence="4">
    <location>
        <begin position="119"/>
        <end position="146"/>
    </location>
</feature>
<keyword evidence="2" id="KW-0677">Repeat</keyword>
<keyword evidence="3" id="KW-0863">Zinc-finger</keyword>
<dbReference type="Pfam" id="PF13912">
    <property type="entry name" value="zf-C2H2_6"/>
    <property type="match status" value="4"/>
</dbReference>
<evidence type="ECO:0000259" key="4">
    <source>
        <dbReference type="PROSITE" id="PS50157"/>
    </source>
</evidence>
<name>A0ABN7NN47_TIMPD</name>
<proteinExistence type="predicted"/>
<gene>
    <name evidence="5" type="ORF">TPAB3V08_LOCUS2971</name>
</gene>
<dbReference type="Pfam" id="PF13894">
    <property type="entry name" value="zf-C2H2_4"/>
    <property type="match status" value="1"/>
</dbReference>
<dbReference type="InterPro" id="IPR013087">
    <property type="entry name" value="Znf_C2H2_type"/>
</dbReference>
<keyword evidence="1" id="KW-0479">Metal-binding</keyword>
<reference evidence="5" key="1">
    <citation type="submission" date="2021-03" db="EMBL/GenBank/DDBJ databases">
        <authorList>
            <person name="Tran Van P."/>
        </authorList>
    </citation>
    <scope>NUCLEOTIDE SEQUENCE</scope>
</reference>
<feature type="domain" description="C2H2-type" evidence="4">
    <location>
        <begin position="33"/>
        <end position="60"/>
    </location>
</feature>
<accession>A0ABN7NN47</accession>